<accession>A0A0G1X7N4</accession>
<proteinExistence type="predicted"/>
<name>A0A0G1X7N4_9BACT</name>
<feature type="region of interest" description="Disordered" evidence="1">
    <location>
        <begin position="20"/>
        <end position="54"/>
    </location>
</feature>
<dbReference type="AlphaFoldDB" id="A0A0G1X7N4"/>
<protein>
    <submittedName>
        <fullName evidence="2">Uncharacterized protein</fullName>
    </submittedName>
</protein>
<dbReference type="Proteomes" id="UP000034600">
    <property type="component" value="Unassembled WGS sequence"/>
</dbReference>
<evidence type="ECO:0000313" key="2">
    <source>
        <dbReference type="EMBL" id="KKU98593.1"/>
    </source>
</evidence>
<organism evidence="2 3">
    <name type="scientific">Candidatus Jorgensenbacteria bacterium GW2011_GWC1_48_8</name>
    <dbReference type="NCBI Taxonomy" id="1618666"/>
    <lineage>
        <taxon>Bacteria</taxon>
        <taxon>Candidatus Joergenseniibacteriota</taxon>
    </lineage>
</organism>
<dbReference type="EMBL" id="LCPO01000020">
    <property type="protein sequence ID" value="KKU98593.1"/>
    <property type="molecule type" value="Genomic_DNA"/>
</dbReference>
<comment type="caution">
    <text evidence="2">The sequence shown here is derived from an EMBL/GenBank/DDBJ whole genome shotgun (WGS) entry which is preliminary data.</text>
</comment>
<sequence length="54" mass="5898">MGEIEGLIFLIEGGNIALGKLSDSAPRKRSEESPDTLCRKTDKQVAVNDRRPQG</sequence>
<evidence type="ECO:0000313" key="3">
    <source>
        <dbReference type="Proteomes" id="UP000034600"/>
    </source>
</evidence>
<gene>
    <name evidence="2" type="ORF">UY32_C0020G0001</name>
</gene>
<reference evidence="2 3" key="1">
    <citation type="journal article" date="2015" name="Nature">
        <title>rRNA introns, odd ribosomes, and small enigmatic genomes across a large radiation of phyla.</title>
        <authorList>
            <person name="Brown C.T."/>
            <person name="Hug L.A."/>
            <person name="Thomas B.C."/>
            <person name="Sharon I."/>
            <person name="Castelle C.J."/>
            <person name="Singh A."/>
            <person name="Wilkins M.J."/>
            <person name="Williams K.H."/>
            <person name="Banfield J.F."/>
        </authorList>
    </citation>
    <scope>NUCLEOTIDE SEQUENCE [LARGE SCALE GENOMIC DNA]</scope>
</reference>
<feature type="compositionally biased region" description="Basic and acidic residues" evidence="1">
    <location>
        <begin position="25"/>
        <end position="54"/>
    </location>
</feature>
<evidence type="ECO:0000256" key="1">
    <source>
        <dbReference type="SAM" id="MobiDB-lite"/>
    </source>
</evidence>